<proteinExistence type="predicted"/>
<accession>A0A0U1DHC8</accession>
<dbReference type="GeneID" id="44297879"/>
<name>A0A0U1DHC8_9MYCO</name>
<dbReference type="Proteomes" id="UP000193811">
    <property type="component" value="Unassembled WGS sequence"/>
</dbReference>
<evidence type="ECO:0000313" key="3">
    <source>
        <dbReference type="Proteomes" id="UP000182227"/>
    </source>
</evidence>
<dbReference type="RefSeq" id="WP_085141445.1">
    <property type="nucleotide sequence ID" value="NZ_JACKVA010000009.1"/>
</dbReference>
<organism evidence="1 3">
    <name type="scientific">Mycolicibacterium conceptionense</name>
    <dbReference type="NCBI Taxonomy" id="451644"/>
    <lineage>
        <taxon>Bacteria</taxon>
        <taxon>Bacillati</taxon>
        <taxon>Actinomycetota</taxon>
        <taxon>Actinomycetes</taxon>
        <taxon>Mycobacteriales</taxon>
        <taxon>Mycobacteriaceae</taxon>
        <taxon>Mycolicibacterium</taxon>
    </lineage>
</organism>
<dbReference type="AlphaFoldDB" id="A0A0U1DHC8"/>
<evidence type="ECO:0000313" key="4">
    <source>
        <dbReference type="Proteomes" id="UP000193811"/>
    </source>
</evidence>
<dbReference type="EMBL" id="LQOP01000020">
    <property type="protein sequence ID" value="ORV24647.1"/>
    <property type="molecule type" value="Genomic_DNA"/>
</dbReference>
<protein>
    <submittedName>
        <fullName evidence="1">Uncharacterized protein</fullName>
    </submittedName>
</protein>
<gene>
    <name evidence="2" type="ORF">AWB98_20610</name>
    <name evidence="1" type="ORF">BN970_03538</name>
</gene>
<evidence type="ECO:0000313" key="2">
    <source>
        <dbReference type="EMBL" id="ORV24647.1"/>
    </source>
</evidence>
<dbReference type="EMBL" id="CTEF01000002">
    <property type="protein sequence ID" value="CQD16589.1"/>
    <property type="molecule type" value="Genomic_DNA"/>
</dbReference>
<reference evidence="1 3" key="1">
    <citation type="submission" date="2015-03" db="EMBL/GenBank/DDBJ databases">
        <authorList>
            <person name="Murphy D."/>
        </authorList>
    </citation>
    <scope>NUCLEOTIDE SEQUENCE [LARGE SCALE GENOMIC DNA]</scope>
    <source>
        <strain evidence="1 3">D16</strain>
    </source>
</reference>
<sequence length="70" mass="7652">MTDAESPPSELQQRFLIALNNAITRGRAPGHDTGLGPHTLAAMTLVAQDHPDTTAQLITEAYDAFNREHR</sequence>
<dbReference type="Proteomes" id="UP000182227">
    <property type="component" value="Unassembled WGS sequence"/>
</dbReference>
<reference evidence="2 4" key="2">
    <citation type="submission" date="2016-01" db="EMBL/GenBank/DDBJ databases">
        <title>The new phylogeny of the genus Mycobacterium.</title>
        <authorList>
            <person name="Tarcisio F."/>
            <person name="Conor M."/>
            <person name="Antonella G."/>
            <person name="Elisabetta G."/>
            <person name="Giulia F.S."/>
            <person name="Sara T."/>
            <person name="Anna F."/>
            <person name="Clotilde B."/>
            <person name="Roberto B."/>
            <person name="Veronica D.S."/>
            <person name="Fabio R."/>
            <person name="Monica P."/>
            <person name="Olivier J."/>
            <person name="Enrico T."/>
            <person name="Nicola S."/>
        </authorList>
    </citation>
    <scope>NUCLEOTIDE SEQUENCE [LARGE SCALE GENOMIC DNA]</scope>
    <source>
        <strain evidence="2 4">CCUG 50187</strain>
    </source>
</reference>
<keyword evidence="4" id="KW-1185">Reference proteome</keyword>
<evidence type="ECO:0000313" key="1">
    <source>
        <dbReference type="EMBL" id="CQD16589.1"/>
    </source>
</evidence>